<gene>
    <name evidence="8" type="ORF">B0A49_13051</name>
</gene>
<dbReference type="STRING" id="331657.A0A4U0W2S4"/>
<dbReference type="GO" id="GO:0140824">
    <property type="term" value="F:thioredoxin-dependent peroxiredoxin activity"/>
    <property type="evidence" value="ECO:0007669"/>
    <property type="project" value="UniProtKB-EC"/>
</dbReference>
<dbReference type="InterPro" id="IPR036249">
    <property type="entry name" value="Thioredoxin-like_sf"/>
</dbReference>
<evidence type="ECO:0000256" key="7">
    <source>
        <dbReference type="RuleBase" id="RU000499"/>
    </source>
</evidence>
<dbReference type="PRINTS" id="PR01011">
    <property type="entry name" value="GLUTPROXDASE"/>
</dbReference>
<dbReference type="GO" id="GO:0034599">
    <property type="term" value="P:cellular response to oxidative stress"/>
    <property type="evidence" value="ECO:0007669"/>
    <property type="project" value="TreeGrafter"/>
</dbReference>
<evidence type="ECO:0000256" key="1">
    <source>
        <dbReference type="ARBA" id="ARBA00006926"/>
    </source>
</evidence>
<evidence type="ECO:0000256" key="2">
    <source>
        <dbReference type="ARBA" id="ARBA00022559"/>
    </source>
</evidence>
<comment type="caution">
    <text evidence="8">The sequence shown here is derived from an EMBL/GenBank/DDBJ whole genome shotgun (WGS) entry which is preliminary data.</text>
</comment>
<keyword evidence="2 7" id="KW-0575">Peroxidase</keyword>
<keyword evidence="9" id="KW-1185">Reference proteome</keyword>
<organism evidence="8 9">
    <name type="scientific">Cryomyces minteri</name>
    <dbReference type="NCBI Taxonomy" id="331657"/>
    <lineage>
        <taxon>Eukaryota</taxon>
        <taxon>Fungi</taxon>
        <taxon>Dikarya</taxon>
        <taxon>Ascomycota</taxon>
        <taxon>Pezizomycotina</taxon>
        <taxon>Dothideomycetes</taxon>
        <taxon>Dothideomycetes incertae sedis</taxon>
        <taxon>Cryomyces</taxon>
    </lineage>
</organism>
<keyword evidence="4 7" id="KW-0560">Oxidoreductase</keyword>
<dbReference type="PANTHER" id="PTHR11592">
    <property type="entry name" value="GLUTATHIONE PEROXIDASE"/>
    <property type="match status" value="1"/>
</dbReference>
<dbReference type="Proteomes" id="UP000308768">
    <property type="component" value="Unassembled WGS sequence"/>
</dbReference>
<dbReference type="Gene3D" id="3.40.30.10">
    <property type="entry name" value="Glutaredoxin"/>
    <property type="match status" value="1"/>
</dbReference>
<evidence type="ECO:0000256" key="4">
    <source>
        <dbReference type="ARBA" id="ARBA00023002"/>
    </source>
</evidence>
<dbReference type="InterPro" id="IPR029759">
    <property type="entry name" value="GPX_AS"/>
</dbReference>
<dbReference type="PROSITE" id="PS51355">
    <property type="entry name" value="GLUTATHIONE_PEROXID_3"/>
    <property type="match status" value="1"/>
</dbReference>
<dbReference type="EMBL" id="NAJN01002244">
    <property type="protein sequence ID" value="TKA55475.1"/>
    <property type="molecule type" value="Genomic_DNA"/>
</dbReference>
<keyword evidence="5" id="KW-0676">Redox-active center</keyword>
<dbReference type="AlphaFoldDB" id="A0A4U0W2S4"/>
<comment type="similarity">
    <text evidence="1 7">Belongs to the glutathione peroxidase family.</text>
</comment>
<dbReference type="CDD" id="cd00340">
    <property type="entry name" value="GSH_Peroxidase"/>
    <property type="match status" value="1"/>
</dbReference>
<evidence type="ECO:0000256" key="5">
    <source>
        <dbReference type="ARBA" id="ARBA00023284"/>
    </source>
</evidence>
<dbReference type="FunFam" id="3.40.30.10:FF:000010">
    <property type="entry name" value="Glutathione peroxidase"/>
    <property type="match status" value="1"/>
</dbReference>
<accession>A0A4U0W2S4</accession>
<name>A0A4U0W2S4_9PEZI</name>
<evidence type="ECO:0000313" key="8">
    <source>
        <dbReference type="EMBL" id="TKA55475.1"/>
    </source>
</evidence>
<dbReference type="InterPro" id="IPR029760">
    <property type="entry name" value="GPX_CS"/>
</dbReference>
<dbReference type="OrthoDB" id="446890at2759"/>
<dbReference type="SUPFAM" id="SSF52833">
    <property type="entry name" value="Thioredoxin-like"/>
    <property type="match status" value="1"/>
</dbReference>
<protein>
    <recommendedName>
        <fullName evidence="7">Glutathione peroxidase</fullName>
    </recommendedName>
</protein>
<evidence type="ECO:0000256" key="3">
    <source>
        <dbReference type="ARBA" id="ARBA00022862"/>
    </source>
</evidence>
<dbReference type="PROSITE" id="PS00460">
    <property type="entry name" value="GLUTATHIONE_PEROXID_1"/>
    <property type="match status" value="1"/>
</dbReference>
<comment type="catalytic activity">
    <reaction evidence="6">
        <text>a hydroperoxide + [thioredoxin]-dithiol = an alcohol + [thioredoxin]-disulfide + H2O</text>
        <dbReference type="Rhea" id="RHEA:62620"/>
        <dbReference type="Rhea" id="RHEA-COMP:10698"/>
        <dbReference type="Rhea" id="RHEA-COMP:10700"/>
        <dbReference type="ChEBI" id="CHEBI:15377"/>
        <dbReference type="ChEBI" id="CHEBI:29950"/>
        <dbReference type="ChEBI" id="CHEBI:30879"/>
        <dbReference type="ChEBI" id="CHEBI:35924"/>
        <dbReference type="ChEBI" id="CHEBI:50058"/>
        <dbReference type="EC" id="1.11.1.24"/>
    </reaction>
</comment>
<dbReference type="Pfam" id="PF00255">
    <property type="entry name" value="GSHPx"/>
    <property type="match status" value="1"/>
</dbReference>
<dbReference type="InterPro" id="IPR000889">
    <property type="entry name" value="Glutathione_peroxidase"/>
</dbReference>
<evidence type="ECO:0000256" key="6">
    <source>
        <dbReference type="ARBA" id="ARBA00049091"/>
    </source>
</evidence>
<dbReference type="PANTHER" id="PTHR11592:SF78">
    <property type="entry name" value="GLUTATHIONE PEROXIDASE"/>
    <property type="match status" value="1"/>
</dbReference>
<reference evidence="8 9" key="1">
    <citation type="submission" date="2017-03" db="EMBL/GenBank/DDBJ databases">
        <title>Genomes of endolithic fungi from Antarctica.</title>
        <authorList>
            <person name="Coleine C."/>
            <person name="Masonjones S."/>
            <person name="Stajich J.E."/>
        </authorList>
    </citation>
    <scope>NUCLEOTIDE SEQUENCE [LARGE SCALE GENOMIC DNA]</scope>
    <source>
        <strain evidence="8 9">CCFEE 5187</strain>
    </source>
</reference>
<proteinExistence type="inferred from homology"/>
<sequence length="231" mass="25487">MQASRSLFQTAIRIPSQSAASTGISKSRPFLNLWAAPRQHLQPARQTRTMASATSFYDFKPLDKKGQPYPLVSLKGKVVLVVNTASKCGFTPQFEGLEKLYKDLHASHPNDFLILGFPCNQFGNQDPGDNDTIQSFCQLNYGVSFPVLGKTDVNGAHAEPVWEWMKASMPGLLGLKRIKWNFEKFLIGRDGEVKQRWASTAKPESLKAAIEHELQAGAKPSKTEPAGPKAT</sequence>
<keyword evidence="3" id="KW-0049">Antioxidant</keyword>
<evidence type="ECO:0000313" key="9">
    <source>
        <dbReference type="Proteomes" id="UP000308768"/>
    </source>
</evidence>
<dbReference type="PROSITE" id="PS00763">
    <property type="entry name" value="GLUTATHIONE_PEROXID_2"/>
    <property type="match status" value="1"/>
</dbReference>